<evidence type="ECO:0000256" key="16">
    <source>
        <dbReference type="RuleBase" id="RU368008"/>
    </source>
</evidence>
<keyword evidence="4 15" id="KW-0813">Transport</keyword>
<comment type="function">
    <text evidence="13">ADP:ATP antiporter that mediates import of ADP into the mitochondrial matrix for ATP synthesis, and export of ATP out to fuel the cell. Cycles between the cytoplasmic-open state (c-state) and the matrix-open state (m-state): operates by the alternating access mechanism with a single substrate-binding site intermittently exposed to either the cytosolic (c-state) or matrix (m-state) side of the inner mitochondrial membrane.</text>
</comment>
<dbReference type="InterPro" id="IPR018108">
    <property type="entry name" value="MCP_transmembrane"/>
</dbReference>
<organism evidence="17 18">
    <name type="scientific">Coemansia biformis</name>
    <dbReference type="NCBI Taxonomy" id="1286918"/>
    <lineage>
        <taxon>Eukaryota</taxon>
        <taxon>Fungi</taxon>
        <taxon>Fungi incertae sedis</taxon>
        <taxon>Zoopagomycota</taxon>
        <taxon>Kickxellomycotina</taxon>
        <taxon>Kickxellomycetes</taxon>
        <taxon>Kickxellales</taxon>
        <taxon>Kickxellaceae</taxon>
        <taxon>Coemansia</taxon>
    </lineage>
</organism>
<name>A0A9W7Y9D4_9FUNG</name>
<feature type="non-terminal residue" evidence="17">
    <location>
        <position position="1"/>
    </location>
</feature>
<comment type="caution">
    <text evidence="17">The sequence shown here is derived from an EMBL/GenBank/DDBJ whole genome shotgun (WGS) entry which is preliminary data.</text>
</comment>
<evidence type="ECO:0000256" key="14">
    <source>
        <dbReference type="PROSITE-ProRule" id="PRU00282"/>
    </source>
</evidence>
<evidence type="ECO:0000256" key="9">
    <source>
        <dbReference type="ARBA" id="ARBA00022989"/>
    </source>
</evidence>
<dbReference type="Proteomes" id="UP001143981">
    <property type="component" value="Unassembled WGS sequence"/>
</dbReference>
<feature type="repeat" description="Solcar" evidence="14">
    <location>
        <begin position="232"/>
        <end position="319"/>
    </location>
</feature>
<dbReference type="PANTHER" id="PTHR45635:SF14">
    <property type="entry name" value="ADP_ATP TRANSLOCASE"/>
    <property type="match status" value="1"/>
</dbReference>
<evidence type="ECO:0000256" key="13">
    <source>
        <dbReference type="ARBA" id="ARBA00045250"/>
    </source>
</evidence>
<comment type="similarity">
    <text evidence="2 15">Belongs to the mitochondrial carrier (TC 2.A.29) family.</text>
</comment>
<keyword evidence="9 16" id="KW-1133">Transmembrane helix</keyword>
<feature type="transmembrane region" description="Helical" evidence="16">
    <location>
        <begin position="136"/>
        <end position="158"/>
    </location>
</feature>
<evidence type="ECO:0000256" key="2">
    <source>
        <dbReference type="ARBA" id="ARBA00006375"/>
    </source>
</evidence>
<dbReference type="InterPro" id="IPR023395">
    <property type="entry name" value="MCP_dom_sf"/>
</dbReference>
<keyword evidence="11 14" id="KW-0472">Membrane</keyword>
<dbReference type="PROSITE" id="PS50920">
    <property type="entry name" value="SOLCAR"/>
    <property type="match status" value="3"/>
</dbReference>
<evidence type="ECO:0000313" key="17">
    <source>
        <dbReference type="EMBL" id="KAJ1726483.1"/>
    </source>
</evidence>
<dbReference type="SUPFAM" id="SSF103506">
    <property type="entry name" value="Mitochondrial carrier"/>
    <property type="match status" value="1"/>
</dbReference>
<comment type="function">
    <text evidence="16">Catalyzes the exchange of ADP and ATP across the membrane.</text>
</comment>
<comment type="subcellular location">
    <subcellularLocation>
        <location evidence="16">Membrane</location>
        <topology evidence="16">Multi-pass membrane protein</topology>
    </subcellularLocation>
    <subcellularLocation>
        <location evidence="1">Mitochondrion inner membrane</location>
        <topology evidence="1">Multi-pass membrane protein</topology>
    </subcellularLocation>
</comment>
<evidence type="ECO:0000256" key="5">
    <source>
        <dbReference type="ARBA" id="ARBA00022449"/>
    </source>
</evidence>
<dbReference type="AlphaFoldDB" id="A0A9W7Y9D4"/>
<keyword evidence="6 14" id="KW-0812">Transmembrane</keyword>
<evidence type="ECO:0000256" key="11">
    <source>
        <dbReference type="ARBA" id="ARBA00023136"/>
    </source>
</evidence>
<keyword evidence="18" id="KW-1185">Reference proteome</keyword>
<dbReference type="GO" id="GO:0005743">
    <property type="term" value="C:mitochondrial inner membrane"/>
    <property type="evidence" value="ECO:0007669"/>
    <property type="project" value="UniProtKB-SubCell"/>
</dbReference>
<dbReference type="Gene3D" id="1.50.40.10">
    <property type="entry name" value="Mitochondrial carrier domain"/>
    <property type="match status" value="1"/>
</dbReference>
<dbReference type="PRINTS" id="PR00927">
    <property type="entry name" value="ADPTRNSLCASE"/>
</dbReference>
<keyword evidence="8" id="KW-0999">Mitochondrion inner membrane</keyword>
<gene>
    <name evidence="17" type="primary">PET9_4</name>
    <name evidence="17" type="ORF">LPJ61_005158</name>
</gene>
<evidence type="ECO:0000256" key="6">
    <source>
        <dbReference type="ARBA" id="ARBA00022692"/>
    </source>
</evidence>
<evidence type="ECO:0000256" key="7">
    <source>
        <dbReference type="ARBA" id="ARBA00022737"/>
    </source>
</evidence>
<dbReference type="PRINTS" id="PR00926">
    <property type="entry name" value="MITOCARRIER"/>
</dbReference>
<protein>
    <recommendedName>
        <fullName evidence="16">ADP/ATP translocase</fullName>
    </recommendedName>
    <alternativeName>
        <fullName evidence="16">ADP,ATP carrier protein</fullName>
    </alternativeName>
</protein>
<comment type="caution">
    <text evidence="16">Lacks conserved residue(s) required for the propagation of feature annotation.</text>
</comment>
<evidence type="ECO:0000256" key="12">
    <source>
        <dbReference type="ARBA" id="ARBA00024143"/>
    </source>
</evidence>
<evidence type="ECO:0000256" key="10">
    <source>
        <dbReference type="ARBA" id="ARBA00023128"/>
    </source>
</evidence>
<evidence type="ECO:0000256" key="1">
    <source>
        <dbReference type="ARBA" id="ARBA00004448"/>
    </source>
</evidence>
<dbReference type="InterPro" id="IPR002113">
    <property type="entry name" value="ADT_euk_type"/>
</dbReference>
<keyword evidence="7" id="KW-0677">Repeat</keyword>
<evidence type="ECO:0000256" key="8">
    <source>
        <dbReference type="ARBA" id="ARBA00022792"/>
    </source>
</evidence>
<dbReference type="OrthoDB" id="270584at2759"/>
<proteinExistence type="inferred from homology"/>
<dbReference type="EMBL" id="JANBOI010001532">
    <property type="protein sequence ID" value="KAJ1726483.1"/>
    <property type="molecule type" value="Genomic_DNA"/>
</dbReference>
<feature type="repeat" description="Solcar" evidence="14">
    <location>
        <begin position="135"/>
        <end position="224"/>
    </location>
</feature>
<feature type="transmembrane region" description="Helical" evidence="16">
    <location>
        <begin position="291"/>
        <end position="316"/>
    </location>
</feature>
<dbReference type="Pfam" id="PF00153">
    <property type="entry name" value="Mito_carr"/>
    <property type="match status" value="3"/>
</dbReference>
<evidence type="ECO:0000256" key="4">
    <source>
        <dbReference type="ARBA" id="ARBA00022448"/>
    </source>
</evidence>
<feature type="repeat" description="Solcar" evidence="14">
    <location>
        <begin position="31"/>
        <end position="123"/>
    </location>
</feature>
<evidence type="ECO:0000256" key="3">
    <source>
        <dbReference type="ARBA" id="ARBA00011245"/>
    </source>
</evidence>
<dbReference type="GO" id="GO:0005471">
    <property type="term" value="F:ATP:ADP antiporter activity"/>
    <property type="evidence" value="ECO:0007669"/>
    <property type="project" value="UniProtKB-UniRule"/>
</dbReference>
<evidence type="ECO:0000256" key="15">
    <source>
        <dbReference type="RuleBase" id="RU000488"/>
    </source>
</evidence>
<dbReference type="PANTHER" id="PTHR45635">
    <property type="entry name" value="ADP,ATP CARRIER PROTEIN 1-RELATED-RELATED"/>
    <property type="match status" value="1"/>
</dbReference>
<dbReference type="InterPro" id="IPR002067">
    <property type="entry name" value="MCP"/>
</dbReference>
<comment type="subunit">
    <text evidence="3 16">Monomer.</text>
</comment>
<comment type="catalytic activity">
    <reaction evidence="12">
        <text>ADP(in) + ATP(out) = ADP(out) + ATP(in)</text>
        <dbReference type="Rhea" id="RHEA:34999"/>
        <dbReference type="ChEBI" id="CHEBI:30616"/>
        <dbReference type="ChEBI" id="CHEBI:456216"/>
    </reaction>
    <physiologicalReaction direction="left-to-right" evidence="12">
        <dbReference type="Rhea" id="RHEA:35000"/>
    </physiologicalReaction>
</comment>
<dbReference type="GO" id="GO:0140021">
    <property type="term" value="P:mitochondrial ADP transmembrane transport"/>
    <property type="evidence" value="ECO:0007669"/>
    <property type="project" value="InterPro"/>
</dbReference>
<dbReference type="GO" id="GO:1990544">
    <property type="term" value="P:mitochondrial ATP transmembrane transport"/>
    <property type="evidence" value="ECO:0007669"/>
    <property type="project" value="InterPro"/>
</dbReference>
<keyword evidence="10" id="KW-0496">Mitochondrion</keyword>
<reference evidence="17" key="1">
    <citation type="submission" date="2022-07" db="EMBL/GenBank/DDBJ databases">
        <title>Phylogenomic reconstructions and comparative analyses of Kickxellomycotina fungi.</title>
        <authorList>
            <person name="Reynolds N.K."/>
            <person name="Stajich J.E."/>
            <person name="Barry K."/>
            <person name="Grigoriev I.V."/>
            <person name="Crous P."/>
            <person name="Smith M.E."/>
        </authorList>
    </citation>
    <scope>NUCLEOTIDE SEQUENCE</scope>
    <source>
        <strain evidence="17">BCRC 34381</strain>
    </source>
</reference>
<sequence>RDTSAHPSTCTVFCDFEGNNMVNIPQSNKAQGFVAGLASGALSKGVAATINAPFERARLLLQLQGFPGHIPHGQQYSGAIEALYRIPAEQGVASLWRGNLANITRFFPAYCLNAVLANKYKSLFPKYNARTDYWKFFLINTISGGLAGAMSLLLVFPLDLARVRMALDVGTGPSRQFTGLIDCLSTIYQSGGLGALFSGFGASVVALVLYRALYFGMYDTYRQMTTRGGRRPSYFAAWLMAQGLTFTVTLATYPLSTISRHLMMQAGAATLTYTGAFDCARSLFAAGGISAFYGGVHVQLLAPIVAVLLSLLYDVVKSSHKQAPHKADA</sequence>
<keyword evidence="5" id="KW-0050">Antiport</keyword>
<accession>A0A9W7Y9D4</accession>
<feature type="transmembrane region" description="Helical" evidence="16">
    <location>
        <begin position="194"/>
        <end position="213"/>
    </location>
</feature>
<feature type="transmembrane region" description="Helical" evidence="16">
    <location>
        <begin position="234"/>
        <end position="255"/>
    </location>
</feature>
<evidence type="ECO:0000313" key="18">
    <source>
        <dbReference type="Proteomes" id="UP001143981"/>
    </source>
</evidence>